<comment type="caution">
    <text evidence="1">The sequence shown here is derived from an EMBL/GenBank/DDBJ whole genome shotgun (WGS) entry which is preliminary data.</text>
</comment>
<sequence length="100" mass="10995">MTSADFEYLLNLIDPSISKQYTHLRKSIPARKRLAVTLRFLANGDSYQMCNALKTKLSDQVKSNVPSITLVNASVELLSGGDISDERLGVEEFDGDGCDV</sequence>
<dbReference type="EMBL" id="VUJU01016320">
    <property type="protein sequence ID" value="KAF0689409.1"/>
    <property type="molecule type" value="Genomic_DNA"/>
</dbReference>
<dbReference type="OrthoDB" id="6627079at2759"/>
<keyword evidence="2" id="KW-1185">Reference proteome</keyword>
<organism evidence="1 2">
    <name type="scientific">Aphis craccivora</name>
    <name type="common">Cowpea aphid</name>
    <dbReference type="NCBI Taxonomy" id="307492"/>
    <lineage>
        <taxon>Eukaryota</taxon>
        <taxon>Metazoa</taxon>
        <taxon>Ecdysozoa</taxon>
        <taxon>Arthropoda</taxon>
        <taxon>Hexapoda</taxon>
        <taxon>Insecta</taxon>
        <taxon>Pterygota</taxon>
        <taxon>Neoptera</taxon>
        <taxon>Paraneoptera</taxon>
        <taxon>Hemiptera</taxon>
        <taxon>Sternorrhyncha</taxon>
        <taxon>Aphidomorpha</taxon>
        <taxon>Aphidoidea</taxon>
        <taxon>Aphididae</taxon>
        <taxon>Aphidini</taxon>
        <taxon>Aphis</taxon>
        <taxon>Aphis</taxon>
    </lineage>
</organism>
<dbReference type="AlphaFoldDB" id="A0A6G0VJ80"/>
<protein>
    <submittedName>
        <fullName evidence="1">DDE Tnp4 domain-containing protein</fullName>
    </submittedName>
</protein>
<name>A0A6G0VJ80_APHCR</name>
<evidence type="ECO:0000313" key="2">
    <source>
        <dbReference type="Proteomes" id="UP000478052"/>
    </source>
</evidence>
<proteinExistence type="predicted"/>
<reference evidence="1 2" key="1">
    <citation type="submission" date="2019-08" db="EMBL/GenBank/DDBJ databases">
        <title>Whole genome of Aphis craccivora.</title>
        <authorList>
            <person name="Voronova N.V."/>
            <person name="Shulinski R.S."/>
            <person name="Bandarenka Y.V."/>
            <person name="Zhorov D.G."/>
            <person name="Warner D."/>
        </authorList>
    </citation>
    <scope>NUCLEOTIDE SEQUENCE [LARGE SCALE GENOMIC DNA]</scope>
    <source>
        <strain evidence="1">180601</strain>
        <tissue evidence="1">Whole Body</tissue>
    </source>
</reference>
<accession>A0A6G0VJ80</accession>
<dbReference type="Proteomes" id="UP000478052">
    <property type="component" value="Unassembled WGS sequence"/>
</dbReference>
<evidence type="ECO:0000313" key="1">
    <source>
        <dbReference type="EMBL" id="KAF0689409.1"/>
    </source>
</evidence>
<gene>
    <name evidence="1" type="ORF">FWK35_00036348</name>
</gene>